<dbReference type="PANTHER" id="PTHR38659:SF2">
    <property type="entry name" value="HDIG DOMAIN PROTEIN"/>
    <property type="match status" value="1"/>
</dbReference>
<protein>
    <recommendedName>
        <fullName evidence="1">HD domain-containing protein</fullName>
    </recommendedName>
</protein>
<dbReference type="AlphaFoldDB" id="A0A2M7INE7"/>
<organism evidence="2 3">
    <name type="scientific">Candidatus Kaiserbacteria bacterium CG_4_8_14_3_um_filter_38_9</name>
    <dbReference type="NCBI Taxonomy" id="1974599"/>
    <lineage>
        <taxon>Bacteria</taxon>
        <taxon>Candidatus Kaiseribacteriota</taxon>
    </lineage>
</organism>
<dbReference type="Proteomes" id="UP000230837">
    <property type="component" value="Unassembled WGS sequence"/>
</dbReference>
<dbReference type="EMBL" id="PFHR01000138">
    <property type="protein sequence ID" value="PIW96872.1"/>
    <property type="molecule type" value="Genomic_DNA"/>
</dbReference>
<dbReference type="Pfam" id="PF01966">
    <property type="entry name" value="HD"/>
    <property type="match status" value="1"/>
</dbReference>
<proteinExistence type="predicted"/>
<sequence>MILPSKAEAKILLETYVTDNYQRYHALMVATAVAGYARDRGQNELLWWLTGYLHDIDYDLYPTKHPGPSLQWFTDWGYPPELIQAVLAHAVGFNDFTKEPESSLDYALLANDEICGIFYAYYRLNPIPFIEMKPSSIKKRFNELRFAPGINREHILQACLGFKVTLDEHIANLIRFFAELPGPVLPDKAN</sequence>
<gene>
    <name evidence="2" type="ORF">COZ82_02630</name>
</gene>
<dbReference type="InterPro" id="IPR006674">
    <property type="entry name" value="HD_domain"/>
</dbReference>
<feature type="domain" description="HD" evidence="1">
    <location>
        <begin position="24"/>
        <end position="93"/>
    </location>
</feature>
<dbReference type="SUPFAM" id="SSF109604">
    <property type="entry name" value="HD-domain/PDEase-like"/>
    <property type="match status" value="1"/>
</dbReference>
<evidence type="ECO:0000259" key="1">
    <source>
        <dbReference type="Pfam" id="PF01966"/>
    </source>
</evidence>
<evidence type="ECO:0000313" key="2">
    <source>
        <dbReference type="EMBL" id="PIW96872.1"/>
    </source>
</evidence>
<dbReference type="PANTHER" id="PTHR38659">
    <property type="entry name" value="METAL-DEPENDENT PHOSPHOHYDROLASE"/>
    <property type="match status" value="1"/>
</dbReference>
<reference evidence="3" key="1">
    <citation type="submission" date="2017-09" db="EMBL/GenBank/DDBJ databases">
        <title>Depth-based differentiation of microbial function through sediment-hosted aquifers and enrichment of novel symbionts in the deep terrestrial subsurface.</title>
        <authorList>
            <person name="Probst A.J."/>
            <person name="Ladd B."/>
            <person name="Jarett J.K."/>
            <person name="Geller-Mcgrath D.E."/>
            <person name="Sieber C.M.K."/>
            <person name="Emerson J.B."/>
            <person name="Anantharaman K."/>
            <person name="Thomas B.C."/>
            <person name="Malmstrom R."/>
            <person name="Stieglmeier M."/>
            <person name="Klingl A."/>
            <person name="Woyke T."/>
            <person name="Ryan C.M."/>
            <person name="Banfield J.F."/>
        </authorList>
    </citation>
    <scope>NUCLEOTIDE SEQUENCE [LARGE SCALE GENOMIC DNA]</scope>
</reference>
<accession>A0A2M7INE7</accession>
<name>A0A2M7INE7_9BACT</name>
<comment type="caution">
    <text evidence="2">The sequence shown here is derived from an EMBL/GenBank/DDBJ whole genome shotgun (WGS) entry which is preliminary data.</text>
</comment>
<evidence type="ECO:0000313" key="3">
    <source>
        <dbReference type="Proteomes" id="UP000230837"/>
    </source>
</evidence>